<dbReference type="STRING" id="999630.TUZN_0216"/>
<name>F2L1X4_THEU7</name>
<reference key="2">
    <citation type="submission" date="2011-03" db="EMBL/GenBank/DDBJ databases">
        <title>Complete genome sequence of the thermoacidophilic crenarchaeon Thermoproteus uzoniensis 768-20.</title>
        <authorList>
            <person name="Mardanov A.V."/>
            <person name="Gumerov V.M."/>
            <person name="Beletsky A.V."/>
            <person name="Prokofeva M.I."/>
            <person name="Bonch-Osmolovskaya E.A."/>
            <person name="Ravin N.V."/>
            <person name="Skryabin K.G."/>
        </authorList>
    </citation>
    <scope>NUCLEOTIDE SEQUENCE</scope>
    <source>
        <strain>768-20</strain>
    </source>
</reference>
<proteinExistence type="predicted"/>
<dbReference type="Proteomes" id="UP000008138">
    <property type="component" value="Chromosome"/>
</dbReference>
<sequence length="131" mass="14622">MARLPGYEEVVRALAKASGLPHLAEVPIYVVYSGSRSRAYARIWGLSKPLQEALGIGPLYVVELLRPFWDLDCEGKTKVLAHELAHIPRTASGALRPHNAYFRRDYKAILRRAGEICDAIKELDRAGRPSL</sequence>
<gene>
    <name evidence="2" type="ordered locus">TUZN_0216</name>
</gene>
<evidence type="ECO:0000313" key="3">
    <source>
        <dbReference type="Proteomes" id="UP000008138"/>
    </source>
</evidence>
<evidence type="ECO:0000313" key="2">
    <source>
        <dbReference type="EMBL" id="AEA11715.1"/>
    </source>
</evidence>
<feature type="domain" description="Putative phage metallopeptidase" evidence="1">
    <location>
        <begin position="8"/>
        <end position="118"/>
    </location>
</feature>
<keyword evidence="3" id="KW-1185">Reference proteome</keyword>
<dbReference type="AlphaFoldDB" id="F2L1X4"/>
<dbReference type="RefSeq" id="WP_013679051.1">
    <property type="nucleotide sequence ID" value="NC_015315.1"/>
</dbReference>
<dbReference type="InterPro" id="IPR043998">
    <property type="entry name" value="Put_Metallopep"/>
</dbReference>
<protein>
    <submittedName>
        <fullName evidence="2">Metallopeptidase-like protein</fullName>
    </submittedName>
</protein>
<dbReference type="eggNOG" id="arCOG04217">
    <property type="taxonomic scope" value="Archaea"/>
</dbReference>
<accession>F2L1X4</accession>
<evidence type="ECO:0000259" key="1">
    <source>
        <dbReference type="Pfam" id="PF18894"/>
    </source>
</evidence>
<organism evidence="2 3">
    <name type="scientific">Thermoproteus uzoniensis (strain 768-20)</name>
    <dbReference type="NCBI Taxonomy" id="999630"/>
    <lineage>
        <taxon>Archaea</taxon>
        <taxon>Thermoproteota</taxon>
        <taxon>Thermoprotei</taxon>
        <taxon>Thermoproteales</taxon>
        <taxon>Thermoproteaceae</taxon>
        <taxon>Thermoproteus</taxon>
    </lineage>
</organism>
<dbReference type="KEGG" id="tuz:TUZN_0216"/>
<dbReference type="OrthoDB" id="26976at2157"/>
<dbReference type="Pfam" id="PF18894">
    <property type="entry name" value="PhageMetallopep"/>
    <property type="match status" value="1"/>
</dbReference>
<dbReference type="GeneID" id="10359764"/>
<dbReference type="EMBL" id="CP002590">
    <property type="protein sequence ID" value="AEA11715.1"/>
    <property type="molecule type" value="Genomic_DNA"/>
</dbReference>
<dbReference type="HOGENOM" id="CLU_136010_0_0_2"/>
<reference evidence="2 3" key="1">
    <citation type="journal article" date="2011" name="J. Bacteriol.">
        <title>Complete genome sequence of the thermoacidophilic crenarchaeon Thermoproteus uzoniensis 768-20.</title>
        <authorList>
            <person name="Mardanov A.V."/>
            <person name="Gumerov V.M."/>
            <person name="Beletsky A.V."/>
            <person name="Prokofeva M.I."/>
            <person name="Bonch-Osmolovskaya E.A."/>
            <person name="Ravin N.V."/>
            <person name="Skryabin K.G."/>
        </authorList>
    </citation>
    <scope>NUCLEOTIDE SEQUENCE [LARGE SCALE GENOMIC DNA]</scope>
    <source>
        <strain evidence="2 3">768-20</strain>
    </source>
</reference>